<sequence>MTTGKQTDAGAPPEVAWEELVTAALLGEERRPPPGGSATALLDLAAVATVRQRAGLRPAQAGPRPEPAPHDPRGKLPPAAVRRLGQFLSRSSRGGYRAASGAGSHGANRQGPDLGELLPEWLAIANSQGFGAPSALLPQLLDAARARTDLRSEVLTFAGPRAPWLARLNPDWRFALRGGALPRDPRALPDGREPTEEAACPEPAADEQSVRQLWEEGLFAERVSLLTAVRRRDPAAGRELLLTTWSSERAEDRLMFLDSLRRGLSPADEPFLDRALGDRSKNVRATAAELLATLPESALARRMWERASGCVSLGPAGSPADGAAAGGAAADGAAARVAVDPPQECDAAMVRDGVVATPPKGRGKRSWWLVQTVESAPLSRWTAHLGGRSPAEILALPVADDWRDELHAAWAWAAVRQRDTAWAEALLGLPVRPGGEIPGDPARLLAVLPQQDRARWAAGFVAAHGLADAFRVLGTCSVPWPVELAKAVMDALEIAREAGSYPWSFSGVLGLAERSLDPALAEQFVPLATRRGGSEAEDGARPGAAAYWSDAFDRLVLTLRIRATMREELELPGPSPAG</sequence>
<gene>
    <name evidence="2" type="ORF">JGS22_003950</name>
</gene>
<organism evidence="2 3">
    <name type="scientific">Streptomyces tardus</name>
    <dbReference type="NCBI Taxonomy" id="2780544"/>
    <lineage>
        <taxon>Bacteria</taxon>
        <taxon>Bacillati</taxon>
        <taxon>Actinomycetota</taxon>
        <taxon>Actinomycetes</taxon>
        <taxon>Kitasatosporales</taxon>
        <taxon>Streptomycetaceae</taxon>
        <taxon>Streptomyces</taxon>
    </lineage>
</organism>
<evidence type="ECO:0000313" key="2">
    <source>
        <dbReference type="EMBL" id="MBU7596809.1"/>
    </source>
</evidence>
<protein>
    <submittedName>
        <fullName evidence="2">Uncharacterized protein</fullName>
    </submittedName>
</protein>
<name>A0A949N3F6_9ACTN</name>
<proteinExistence type="predicted"/>
<dbReference type="InterPro" id="IPR043746">
    <property type="entry name" value="DUF5691"/>
</dbReference>
<accession>A0A949N3F6</accession>
<comment type="caution">
    <text evidence="2">The sequence shown here is derived from an EMBL/GenBank/DDBJ whole genome shotgun (WGS) entry which is preliminary data.</text>
</comment>
<feature type="compositionally biased region" description="Low complexity" evidence="1">
    <location>
        <begin position="92"/>
        <end position="109"/>
    </location>
</feature>
<dbReference type="AlphaFoldDB" id="A0A949N3F6"/>
<dbReference type="Proteomes" id="UP000694501">
    <property type="component" value="Unassembled WGS sequence"/>
</dbReference>
<feature type="region of interest" description="Disordered" evidence="1">
    <location>
        <begin position="53"/>
        <end position="78"/>
    </location>
</feature>
<feature type="region of interest" description="Disordered" evidence="1">
    <location>
        <begin position="184"/>
        <end position="206"/>
    </location>
</feature>
<evidence type="ECO:0000313" key="3">
    <source>
        <dbReference type="Proteomes" id="UP000694501"/>
    </source>
</evidence>
<keyword evidence="3" id="KW-1185">Reference proteome</keyword>
<feature type="region of interest" description="Disordered" evidence="1">
    <location>
        <begin position="92"/>
        <end position="112"/>
    </location>
</feature>
<feature type="compositionally biased region" description="Basic and acidic residues" evidence="1">
    <location>
        <begin position="184"/>
        <end position="195"/>
    </location>
</feature>
<dbReference type="EMBL" id="JAELVF020000001">
    <property type="protein sequence ID" value="MBU7596809.1"/>
    <property type="molecule type" value="Genomic_DNA"/>
</dbReference>
<dbReference type="RefSeq" id="WP_211041328.1">
    <property type="nucleotide sequence ID" value="NZ_JAELVF020000001.1"/>
</dbReference>
<dbReference type="Pfam" id="PF18944">
    <property type="entry name" value="DUF5691"/>
    <property type="match status" value="1"/>
</dbReference>
<reference evidence="2" key="1">
    <citation type="submission" date="2021-06" db="EMBL/GenBank/DDBJ databases">
        <title>Sequencing of actinobacteria type strains.</title>
        <authorList>
            <person name="Nguyen G.-S."/>
            <person name="Wentzel A."/>
        </authorList>
    </citation>
    <scope>NUCLEOTIDE SEQUENCE</scope>
    <source>
        <strain evidence="2">P38-E01</strain>
    </source>
</reference>
<evidence type="ECO:0000256" key="1">
    <source>
        <dbReference type="SAM" id="MobiDB-lite"/>
    </source>
</evidence>